<dbReference type="GO" id="GO:0016887">
    <property type="term" value="F:ATP hydrolysis activity"/>
    <property type="evidence" value="ECO:0007669"/>
    <property type="project" value="InterPro"/>
</dbReference>
<evidence type="ECO:0000313" key="8">
    <source>
        <dbReference type="Proteomes" id="UP000198263"/>
    </source>
</evidence>
<keyword evidence="2" id="KW-1003">Cell membrane</keyword>
<evidence type="ECO:0000256" key="5">
    <source>
        <dbReference type="ARBA" id="ARBA00022840"/>
    </source>
</evidence>
<keyword evidence="8" id="KW-1185">Reference proteome</keyword>
<dbReference type="InterPro" id="IPR051120">
    <property type="entry name" value="ABC_AA/LPS_Transport"/>
</dbReference>
<dbReference type="InterPro" id="IPR017871">
    <property type="entry name" value="ABC_transporter-like_CS"/>
</dbReference>
<protein>
    <submittedName>
        <fullName evidence="7">ABC transporter</fullName>
    </submittedName>
</protein>
<dbReference type="InterPro" id="IPR003439">
    <property type="entry name" value="ABC_transporter-like_ATP-bd"/>
</dbReference>
<dbReference type="SMART" id="SM00382">
    <property type="entry name" value="AAA"/>
    <property type="match status" value="1"/>
</dbReference>
<dbReference type="Pfam" id="PF00005">
    <property type="entry name" value="ABC_tran"/>
    <property type="match status" value="1"/>
</dbReference>
<sequence>MSAVLKLRDVYKSFGGNHVLTGISFDILSGELVGLLGPNGCGKSTVLNAITGYCPIERGSIELNGQRVDALPPHEVAARAVRRTFQLPSMPARMTVGEVLMAASTQRHGLFATLLPSARTKHIEAQTRERARQLLDELLLAKVAHLPAASISGGQKKLLGIACALMGEPSLLLLDEPMAGVHPNLRTELMRVLKSINERGVTLVVVEHDMHFIAQTCARCIVLDRGRTVADCTPSELEHHEGVVEAYLGRTTKTATAPLRAQGTIGATA</sequence>
<keyword evidence="5" id="KW-0067">ATP-binding</keyword>
<dbReference type="Proteomes" id="UP000198263">
    <property type="component" value="Unassembled WGS sequence"/>
</dbReference>
<evidence type="ECO:0000256" key="2">
    <source>
        <dbReference type="ARBA" id="ARBA00022475"/>
    </source>
</evidence>
<keyword evidence="4" id="KW-0547">Nucleotide-binding</keyword>
<dbReference type="InterPro" id="IPR003593">
    <property type="entry name" value="AAA+_ATPase"/>
</dbReference>
<dbReference type="InterPro" id="IPR027417">
    <property type="entry name" value="P-loop_NTPase"/>
</dbReference>
<accession>A0A658R546</accession>
<keyword evidence="3" id="KW-0997">Cell inner membrane</keyword>
<dbReference type="SUPFAM" id="SSF52540">
    <property type="entry name" value="P-loop containing nucleoside triphosphate hydrolases"/>
    <property type="match status" value="1"/>
</dbReference>
<dbReference type="EMBL" id="FCNV02000022">
    <property type="protein sequence ID" value="SAL51605.1"/>
    <property type="molecule type" value="Genomic_DNA"/>
</dbReference>
<dbReference type="Gene3D" id="3.40.50.300">
    <property type="entry name" value="P-loop containing nucleotide triphosphate hydrolases"/>
    <property type="match status" value="1"/>
</dbReference>
<dbReference type="PANTHER" id="PTHR45772:SF9">
    <property type="entry name" value="CONSERVED COMPONENT OF ABC TRANSPORTER FOR NATURAL AMINO ACIDS"/>
    <property type="match status" value="1"/>
</dbReference>
<feature type="domain" description="ABC transporter" evidence="6">
    <location>
        <begin position="5"/>
        <end position="250"/>
    </location>
</feature>
<dbReference type="GO" id="GO:0005524">
    <property type="term" value="F:ATP binding"/>
    <property type="evidence" value="ECO:0007669"/>
    <property type="project" value="UniProtKB-KW"/>
</dbReference>
<evidence type="ECO:0000256" key="3">
    <source>
        <dbReference type="ARBA" id="ARBA00022519"/>
    </source>
</evidence>
<dbReference type="RefSeq" id="WP_087129062.1">
    <property type="nucleotide sequence ID" value="NZ_FCNV02000022.1"/>
</dbReference>
<gene>
    <name evidence="7" type="ORF">AWB72_05472</name>
</gene>
<dbReference type="PROSITE" id="PS00211">
    <property type="entry name" value="ABC_TRANSPORTER_1"/>
    <property type="match status" value="1"/>
</dbReference>
<proteinExistence type="predicted"/>
<evidence type="ECO:0000313" key="7">
    <source>
        <dbReference type="EMBL" id="SAL51605.1"/>
    </source>
</evidence>
<dbReference type="PANTHER" id="PTHR45772">
    <property type="entry name" value="CONSERVED COMPONENT OF ABC TRANSPORTER FOR NATURAL AMINO ACIDS-RELATED"/>
    <property type="match status" value="1"/>
</dbReference>
<keyword evidence="1" id="KW-0813">Transport</keyword>
<evidence type="ECO:0000256" key="1">
    <source>
        <dbReference type="ARBA" id="ARBA00022448"/>
    </source>
</evidence>
<dbReference type="OrthoDB" id="9781337at2"/>
<name>A0A658R546_9BURK</name>
<dbReference type="AlphaFoldDB" id="A0A658R546"/>
<organism evidence="7 8">
    <name type="scientific">Caballeronia concitans</name>
    <dbReference type="NCBI Taxonomy" id="1777133"/>
    <lineage>
        <taxon>Bacteria</taxon>
        <taxon>Pseudomonadati</taxon>
        <taxon>Pseudomonadota</taxon>
        <taxon>Betaproteobacteria</taxon>
        <taxon>Burkholderiales</taxon>
        <taxon>Burkholderiaceae</taxon>
        <taxon>Caballeronia</taxon>
    </lineage>
</organism>
<reference evidence="7 8" key="1">
    <citation type="submission" date="2016-01" db="EMBL/GenBank/DDBJ databases">
        <authorList>
            <person name="Peeters C."/>
        </authorList>
    </citation>
    <scope>NUCLEOTIDE SEQUENCE [LARGE SCALE GENOMIC DNA]</scope>
    <source>
        <strain evidence="7">LMG 29315</strain>
    </source>
</reference>
<evidence type="ECO:0000259" key="6">
    <source>
        <dbReference type="PROSITE" id="PS50893"/>
    </source>
</evidence>
<comment type="caution">
    <text evidence="7">The sequence shown here is derived from an EMBL/GenBank/DDBJ whole genome shotgun (WGS) entry which is preliminary data.</text>
</comment>
<evidence type="ECO:0000256" key="4">
    <source>
        <dbReference type="ARBA" id="ARBA00022741"/>
    </source>
</evidence>
<keyword evidence="3" id="KW-0472">Membrane</keyword>
<dbReference type="GO" id="GO:0005886">
    <property type="term" value="C:plasma membrane"/>
    <property type="evidence" value="ECO:0007669"/>
    <property type="project" value="TreeGrafter"/>
</dbReference>
<dbReference type="PROSITE" id="PS50893">
    <property type="entry name" value="ABC_TRANSPORTER_2"/>
    <property type="match status" value="1"/>
</dbReference>